<accession>A0A0A8ZX10</accession>
<reference evidence="1" key="1">
    <citation type="submission" date="2014-09" db="EMBL/GenBank/DDBJ databases">
        <authorList>
            <person name="Magalhaes I.L.F."/>
            <person name="Oliveira U."/>
            <person name="Santos F.R."/>
            <person name="Vidigal T.H.D.A."/>
            <person name="Brescovit A.D."/>
            <person name="Santos A.J."/>
        </authorList>
    </citation>
    <scope>NUCLEOTIDE SEQUENCE</scope>
    <source>
        <tissue evidence="1">Shoot tissue taken approximately 20 cm above the soil surface</tissue>
    </source>
</reference>
<proteinExistence type="predicted"/>
<sequence>MYWKIHFGYPVQIPLS</sequence>
<protein>
    <submittedName>
        <fullName evidence="1">Uncharacterized protein</fullName>
    </submittedName>
</protein>
<name>A0A0A8ZX10_ARUDO</name>
<dbReference type="EMBL" id="GBRH01255632">
    <property type="protein sequence ID" value="JAD42263.1"/>
    <property type="molecule type" value="Transcribed_RNA"/>
</dbReference>
<organism evidence="1">
    <name type="scientific">Arundo donax</name>
    <name type="common">Giant reed</name>
    <name type="synonym">Donax arundinaceus</name>
    <dbReference type="NCBI Taxonomy" id="35708"/>
    <lineage>
        <taxon>Eukaryota</taxon>
        <taxon>Viridiplantae</taxon>
        <taxon>Streptophyta</taxon>
        <taxon>Embryophyta</taxon>
        <taxon>Tracheophyta</taxon>
        <taxon>Spermatophyta</taxon>
        <taxon>Magnoliopsida</taxon>
        <taxon>Liliopsida</taxon>
        <taxon>Poales</taxon>
        <taxon>Poaceae</taxon>
        <taxon>PACMAD clade</taxon>
        <taxon>Arundinoideae</taxon>
        <taxon>Arundineae</taxon>
        <taxon>Arundo</taxon>
    </lineage>
</organism>
<dbReference type="AlphaFoldDB" id="A0A0A8ZX10"/>
<reference evidence="1" key="2">
    <citation type="journal article" date="2015" name="Data Brief">
        <title>Shoot transcriptome of the giant reed, Arundo donax.</title>
        <authorList>
            <person name="Barrero R.A."/>
            <person name="Guerrero F.D."/>
            <person name="Moolhuijzen P."/>
            <person name="Goolsby J.A."/>
            <person name="Tidwell J."/>
            <person name="Bellgard S.E."/>
            <person name="Bellgard M.I."/>
        </authorList>
    </citation>
    <scope>NUCLEOTIDE SEQUENCE</scope>
    <source>
        <tissue evidence="1">Shoot tissue taken approximately 20 cm above the soil surface</tissue>
    </source>
</reference>
<evidence type="ECO:0000313" key="1">
    <source>
        <dbReference type="EMBL" id="JAD42263.1"/>
    </source>
</evidence>